<dbReference type="AlphaFoldDB" id="A0AAV1I494"/>
<dbReference type="GO" id="GO:0005682">
    <property type="term" value="C:U5 snRNP"/>
    <property type="evidence" value="ECO:0007669"/>
    <property type="project" value="InterPro"/>
</dbReference>
<sequence length="563" mass="61848">MAFKRVRFQEPEADIERSTSFLKLKKRRTTQRTLLPGHEHEDDELEGELTEGYRGMADVEDLLWDDEPDQGPVKAVNPERAAAKRAARRKDFAKLTRVEGGGLLDDISAAEAEYEAREGFWDNSGVPIEPFHLRQEREAGFFDDEGNYVAFKDGPEDAWLESLPKGVDPQEDGAENAMQEARQAAQEAQEAQQAEPLSDEALRCYKEGLVDLLRPGETVLSALRRMGNLQGTSKQVVKLAERERMRKGRTVPLENRDAFNRLTEFSHILLEHGDYHVHSGRKEQLQHDLHLSASGIRAGMDPHSDPAHEQSWKTFAARLSIPTQPPVSQQAAADKGTSEDTRSKADLVRTVFPADPDEDIFAAAEPVQGHSSSAQQQAGNTASPADVEQMPDGENATPEQLYPGMEDAAWSHSQPMHAAAADSMRLLKEQSLAAAAPSEEPFQDSIMEARLSDEEEALSEPEAPRQDTRSAGAGRPSPSALASGVPSSTHYSSPQGDLPSDEQQDTGESGGPSEMVGFQYDHSSGFLYNSAMGAFYDVEKGLFGDAASGQWYSLQDGNYRLIS</sequence>
<proteinExistence type="predicted"/>
<name>A0AAV1I494_9CHLO</name>
<evidence type="ECO:0000259" key="2">
    <source>
        <dbReference type="Pfam" id="PF17780"/>
    </source>
</evidence>
<feature type="domain" description="OCRE" evidence="2">
    <location>
        <begin position="517"/>
        <end position="554"/>
    </location>
</feature>
<dbReference type="Pfam" id="PF17780">
    <property type="entry name" value="OCRE"/>
    <property type="match status" value="1"/>
</dbReference>
<protein>
    <recommendedName>
        <fullName evidence="2">OCRE domain-containing protein</fullName>
    </recommendedName>
</protein>
<comment type="caution">
    <text evidence="3">The sequence shown here is derived from an EMBL/GenBank/DDBJ whole genome shotgun (WGS) entry which is preliminary data.</text>
</comment>
<dbReference type="EMBL" id="CAUYUE010000006">
    <property type="protein sequence ID" value="CAK0780636.1"/>
    <property type="molecule type" value="Genomic_DNA"/>
</dbReference>
<evidence type="ECO:0000313" key="4">
    <source>
        <dbReference type="Proteomes" id="UP001314263"/>
    </source>
</evidence>
<reference evidence="3 4" key="1">
    <citation type="submission" date="2023-10" db="EMBL/GenBank/DDBJ databases">
        <authorList>
            <person name="Maclean D."/>
            <person name="Macfadyen A."/>
        </authorList>
    </citation>
    <scope>NUCLEOTIDE SEQUENCE [LARGE SCALE GENOMIC DNA]</scope>
</reference>
<feature type="region of interest" description="Disordered" evidence="1">
    <location>
        <begin position="452"/>
        <end position="516"/>
    </location>
</feature>
<dbReference type="Proteomes" id="UP001314263">
    <property type="component" value="Unassembled WGS sequence"/>
</dbReference>
<dbReference type="InterPro" id="IPR041591">
    <property type="entry name" value="OCRE"/>
</dbReference>
<gene>
    <name evidence="3" type="ORF">CVIRNUC_005121</name>
</gene>
<dbReference type="InterPro" id="IPR039905">
    <property type="entry name" value="CD2BP2/Lin1"/>
</dbReference>
<evidence type="ECO:0000313" key="3">
    <source>
        <dbReference type="EMBL" id="CAK0780636.1"/>
    </source>
</evidence>
<feature type="region of interest" description="Disordered" evidence="1">
    <location>
        <begin position="322"/>
        <end position="345"/>
    </location>
</feature>
<dbReference type="PANTHER" id="PTHR13138">
    <property type="entry name" value="PROTEIN LIN1"/>
    <property type="match status" value="1"/>
</dbReference>
<feature type="compositionally biased region" description="Basic and acidic residues" evidence="1">
    <location>
        <begin position="336"/>
        <end position="345"/>
    </location>
</feature>
<feature type="compositionally biased region" description="Polar residues" evidence="1">
    <location>
        <begin position="485"/>
        <end position="495"/>
    </location>
</feature>
<evidence type="ECO:0000256" key="1">
    <source>
        <dbReference type="SAM" id="MobiDB-lite"/>
    </source>
</evidence>
<dbReference type="PANTHER" id="PTHR13138:SF3">
    <property type="entry name" value="CD2 ANTIGEN CYTOPLASMIC TAIL-BINDING PROTEIN 2"/>
    <property type="match status" value="1"/>
</dbReference>
<feature type="region of interest" description="Disordered" evidence="1">
    <location>
        <begin position="366"/>
        <end position="401"/>
    </location>
</feature>
<keyword evidence="4" id="KW-1185">Reference proteome</keyword>
<organism evidence="3 4">
    <name type="scientific">Coccomyxa viridis</name>
    <dbReference type="NCBI Taxonomy" id="1274662"/>
    <lineage>
        <taxon>Eukaryota</taxon>
        <taxon>Viridiplantae</taxon>
        <taxon>Chlorophyta</taxon>
        <taxon>core chlorophytes</taxon>
        <taxon>Trebouxiophyceae</taxon>
        <taxon>Trebouxiophyceae incertae sedis</taxon>
        <taxon>Coccomyxaceae</taxon>
        <taxon>Coccomyxa</taxon>
    </lineage>
</organism>
<feature type="region of interest" description="Disordered" evidence="1">
    <location>
        <begin position="28"/>
        <end position="47"/>
    </location>
</feature>
<feature type="region of interest" description="Disordered" evidence="1">
    <location>
        <begin position="164"/>
        <end position="198"/>
    </location>
</feature>
<feature type="compositionally biased region" description="Low complexity" evidence="1">
    <location>
        <begin position="175"/>
        <end position="195"/>
    </location>
</feature>
<accession>A0AAV1I494</accession>